<dbReference type="RefSeq" id="WP_211649815.1">
    <property type="nucleotide sequence ID" value="NZ_JAFEVO010000001.1"/>
</dbReference>
<reference evidence="1 2" key="1">
    <citation type="submission" date="2021-02" db="EMBL/GenBank/DDBJ databases">
        <title>Draft genome and description of Leucobacter sp nov strain Marseille-Q4368.</title>
        <authorList>
            <person name="Boxberger M."/>
            <person name="La Scola B."/>
        </authorList>
    </citation>
    <scope>NUCLEOTIDE SEQUENCE [LARGE SCALE GENOMIC DNA]</scope>
    <source>
        <strain evidence="1 2">Marseille-Q4368</strain>
    </source>
</reference>
<evidence type="ECO:0008006" key="3">
    <source>
        <dbReference type="Google" id="ProtNLM"/>
    </source>
</evidence>
<proteinExistence type="predicted"/>
<protein>
    <recommendedName>
        <fullName evidence="3">DUF1269 domain-containing protein</fullName>
    </recommendedName>
</protein>
<evidence type="ECO:0000313" key="2">
    <source>
        <dbReference type="Proteomes" id="UP000811492"/>
    </source>
</evidence>
<gene>
    <name evidence="1" type="ORF">JSQ98_11585</name>
</gene>
<dbReference type="Proteomes" id="UP000811492">
    <property type="component" value="Unassembled WGS sequence"/>
</dbReference>
<comment type="caution">
    <text evidence="1">The sequence shown here is derived from an EMBL/GenBank/DDBJ whole genome shotgun (WGS) entry which is preliminary data.</text>
</comment>
<accession>A0ABS5M6M2</accession>
<evidence type="ECO:0000313" key="1">
    <source>
        <dbReference type="EMBL" id="MBS3182826.1"/>
    </source>
</evidence>
<dbReference type="EMBL" id="JAFEVO010000001">
    <property type="protein sequence ID" value="MBS3182826.1"/>
    <property type="molecule type" value="Genomic_DNA"/>
</dbReference>
<sequence>MSISAAAPFELGPVEVFVVEFDGSEVDPRVLAALTALDEGGQVRLADLVVVVRLVDGGIHVTELSELAAFDDHTGASVELVAKGLIGEDDIEDAAAGLSPGTGAALAVLEMRWARTLSSALAQANGRLAHVALISAPAINELVAAARTGPSPTSSTEPNAKEHA</sequence>
<keyword evidence="2" id="KW-1185">Reference proteome</keyword>
<name>A0ABS5M6M2_9MICO</name>
<organism evidence="1 2">
    <name type="scientific">Leucobacter manosquensis</name>
    <dbReference type="NCBI Taxonomy" id="2810611"/>
    <lineage>
        <taxon>Bacteria</taxon>
        <taxon>Bacillati</taxon>
        <taxon>Actinomycetota</taxon>
        <taxon>Actinomycetes</taxon>
        <taxon>Micrococcales</taxon>
        <taxon>Microbacteriaceae</taxon>
        <taxon>Leucobacter</taxon>
    </lineage>
</organism>
<dbReference type="InterPro" id="IPR046288">
    <property type="entry name" value="DUF6325"/>
</dbReference>
<dbReference type="Pfam" id="PF19850">
    <property type="entry name" value="DUF6325"/>
    <property type="match status" value="1"/>
</dbReference>